<proteinExistence type="predicted"/>
<dbReference type="Pfam" id="PF11174">
    <property type="entry name" value="DUF2970"/>
    <property type="match status" value="1"/>
</dbReference>
<evidence type="ECO:0000313" key="2">
    <source>
        <dbReference type="EMBL" id="MCX2976430.1"/>
    </source>
</evidence>
<dbReference type="InterPro" id="IPR021344">
    <property type="entry name" value="DUF2970"/>
</dbReference>
<dbReference type="RefSeq" id="WP_279248181.1">
    <property type="nucleotide sequence ID" value="NZ_SHNO01000001.1"/>
</dbReference>
<evidence type="ECO:0000313" key="3">
    <source>
        <dbReference type="Proteomes" id="UP001143304"/>
    </source>
</evidence>
<feature type="transmembrane region" description="Helical" evidence="1">
    <location>
        <begin position="13"/>
        <end position="33"/>
    </location>
</feature>
<feature type="transmembrane region" description="Helical" evidence="1">
    <location>
        <begin position="45"/>
        <end position="71"/>
    </location>
</feature>
<evidence type="ECO:0000256" key="1">
    <source>
        <dbReference type="SAM" id="Phobius"/>
    </source>
</evidence>
<accession>A0ABT3T3J7</accession>
<keyword evidence="1" id="KW-1133">Transmembrane helix</keyword>
<reference evidence="2" key="1">
    <citation type="submission" date="2019-02" db="EMBL/GenBank/DDBJ databases">
        <authorList>
            <person name="Li S.-H."/>
        </authorList>
    </citation>
    <scope>NUCLEOTIDE SEQUENCE</scope>
    <source>
        <strain evidence="2">IMCC11814</strain>
    </source>
</reference>
<organism evidence="2 3">
    <name type="scientific">Candidatus Marimicrobium litorale</name>
    <dbReference type="NCBI Taxonomy" id="2518991"/>
    <lineage>
        <taxon>Bacteria</taxon>
        <taxon>Pseudomonadati</taxon>
        <taxon>Pseudomonadota</taxon>
        <taxon>Gammaproteobacteria</taxon>
        <taxon>Cellvibrionales</taxon>
        <taxon>Halieaceae</taxon>
        <taxon>Marimicrobium</taxon>
    </lineage>
</organism>
<dbReference type="Proteomes" id="UP001143304">
    <property type="component" value="Unassembled WGS sequence"/>
</dbReference>
<gene>
    <name evidence="2" type="ORF">EYC82_03580</name>
</gene>
<dbReference type="EMBL" id="SHNO01000001">
    <property type="protein sequence ID" value="MCX2976430.1"/>
    <property type="molecule type" value="Genomic_DNA"/>
</dbReference>
<keyword evidence="1" id="KW-0812">Transmembrane</keyword>
<comment type="caution">
    <text evidence="2">The sequence shown here is derived from an EMBL/GenBank/DDBJ whole genome shotgun (WGS) entry which is preliminary data.</text>
</comment>
<protein>
    <submittedName>
        <fullName evidence="2">DUF2970 domain-containing protein</fullName>
    </submittedName>
</protein>
<sequence length="76" mass="7980">MSDPTDESADENALGPLQVIGSVLAAALGIQSSKNRERDFKRGRIGIFLAAGITFTFLFIAAVMTAVTLVLNSSGH</sequence>
<keyword evidence="1" id="KW-0472">Membrane</keyword>
<keyword evidence="3" id="KW-1185">Reference proteome</keyword>
<name>A0ABT3T3J7_9GAMM</name>